<evidence type="ECO:0000256" key="2">
    <source>
        <dbReference type="ARBA" id="ARBA00022801"/>
    </source>
</evidence>
<keyword evidence="2 3" id="KW-0378">Hydrolase</keyword>
<name>A0ABU9GF94_COBMA</name>
<dbReference type="CDD" id="cd00586">
    <property type="entry name" value="4HBT"/>
    <property type="match status" value="1"/>
</dbReference>
<accession>A0ABU9GF94</accession>
<dbReference type="InterPro" id="IPR029069">
    <property type="entry name" value="HotDog_dom_sf"/>
</dbReference>
<proteinExistence type="inferred from homology"/>
<dbReference type="PANTHER" id="PTHR31793">
    <property type="entry name" value="4-HYDROXYBENZOYL-COA THIOESTERASE FAMILY MEMBER"/>
    <property type="match status" value="1"/>
</dbReference>
<dbReference type="PANTHER" id="PTHR31793:SF24">
    <property type="entry name" value="LONG-CHAIN ACYL-COA THIOESTERASE FADM"/>
    <property type="match status" value="1"/>
</dbReference>
<dbReference type="Pfam" id="PF13279">
    <property type="entry name" value="4HBT_2"/>
    <property type="match status" value="1"/>
</dbReference>
<gene>
    <name evidence="3" type="ORF">V6243_08025</name>
</gene>
<dbReference type="GO" id="GO:0016787">
    <property type="term" value="F:hydrolase activity"/>
    <property type="evidence" value="ECO:0007669"/>
    <property type="project" value="UniProtKB-KW"/>
</dbReference>
<dbReference type="Proteomes" id="UP001378242">
    <property type="component" value="Unassembled WGS sequence"/>
</dbReference>
<evidence type="ECO:0000313" key="3">
    <source>
        <dbReference type="EMBL" id="MEL0616781.1"/>
    </source>
</evidence>
<dbReference type="Gene3D" id="3.10.129.10">
    <property type="entry name" value="Hotdog Thioesterase"/>
    <property type="match status" value="1"/>
</dbReference>
<dbReference type="NCBIfam" id="TIGR00051">
    <property type="entry name" value="YbgC/FadM family acyl-CoA thioesterase"/>
    <property type="match status" value="1"/>
</dbReference>
<evidence type="ECO:0000256" key="1">
    <source>
        <dbReference type="ARBA" id="ARBA00005953"/>
    </source>
</evidence>
<dbReference type="EMBL" id="JBAKAP010000007">
    <property type="protein sequence ID" value="MEL0616781.1"/>
    <property type="molecule type" value="Genomic_DNA"/>
</dbReference>
<dbReference type="SUPFAM" id="SSF54637">
    <property type="entry name" value="Thioesterase/thiol ester dehydrase-isomerase"/>
    <property type="match status" value="1"/>
</dbReference>
<protein>
    <submittedName>
        <fullName evidence="3">Thioesterase family protein</fullName>
        <ecNumber evidence="3">3.1.2.-</ecNumber>
    </submittedName>
</protein>
<organism evidence="3 4">
    <name type="scientific">Cobetia marina</name>
    <name type="common">Deleya marina</name>
    <dbReference type="NCBI Taxonomy" id="28258"/>
    <lineage>
        <taxon>Bacteria</taxon>
        <taxon>Pseudomonadati</taxon>
        <taxon>Pseudomonadota</taxon>
        <taxon>Gammaproteobacteria</taxon>
        <taxon>Oceanospirillales</taxon>
        <taxon>Halomonadaceae</taxon>
        <taxon>Cobetia</taxon>
    </lineage>
</organism>
<keyword evidence="4" id="KW-1185">Reference proteome</keyword>
<sequence length="163" mass="18494">MQQDSRQQDAADETAGTFSRTTLTVRGYHLDGYGHVNNARYLEFYEEGRWEFMLAHLDLADLKREGIAMVAVNVNLDWHYPATVHDELVITTRLARVGRRKMIMHQEIHLGETRMGEVHPRSGALVSRADFTFVLMNTQTGRAMPLEGEIGTLLVSLLSPEPQ</sequence>
<dbReference type="EC" id="3.1.2.-" evidence="3"/>
<dbReference type="InterPro" id="IPR050563">
    <property type="entry name" value="4-hydroxybenzoyl-CoA_TE"/>
</dbReference>
<dbReference type="InterPro" id="IPR006684">
    <property type="entry name" value="YbgC/YbaW"/>
</dbReference>
<comment type="caution">
    <text evidence="3">The sequence shown here is derived from an EMBL/GenBank/DDBJ whole genome shotgun (WGS) entry which is preliminary data.</text>
</comment>
<comment type="similarity">
    <text evidence="1">Belongs to the 4-hydroxybenzoyl-CoA thioesterase family.</text>
</comment>
<reference evidence="3 4" key="1">
    <citation type="submission" date="2024-02" db="EMBL/GenBank/DDBJ databases">
        <title>Bacteria isolated from the canopy kelp, Nereocystis luetkeana.</title>
        <authorList>
            <person name="Pfister C.A."/>
            <person name="Younker I.T."/>
            <person name="Light S.H."/>
        </authorList>
    </citation>
    <scope>NUCLEOTIDE SEQUENCE [LARGE SCALE GENOMIC DNA]</scope>
    <source>
        <strain evidence="3 4">TI.5.07</strain>
    </source>
</reference>
<dbReference type="RefSeq" id="WP_084208007.1">
    <property type="nucleotide sequence ID" value="NZ_BJOH01000015.1"/>
</dbReference>
<evidence type="ECO:0000313" key="4">
    <source>
        <dbReference type="Proteomes" id="UP001378242"/>
    </source>
</evidence>
<dbReference type="GeneID" id="43176941"/>